<dbReference type="AlphaFoldDB" id="A0A6D2JCQ3"/>
<evidence type="ECO:0000313" key="4">
    <source>
        <dbReference type="Proteomes" id="UP000467841"/>
    </source>
</evidence>
<feature type="transmembrane region" description="Helical" evidence="2">
    <location>
        <begin position="144"/>
        <end position="163"/>
    </location>
</feature>
<evidence type="ECO:0000256" key="2">
    <source>
        <dbReference type="SAM" id="Phobius"/>
    </source>
</evidence>
<dbReference type="PANTHER" id="PTHR36356:SF1">
    <property type="entry name" value="EXPRESSED PROTEIN"/>
    <property type="match status" value="1"/>
</dbReference>
<accession>A0A6D2JCQ3</accession>
<organism evidence="3 4">
    <name type="scientific">Microthlaspi erraticum</name>
    <dbReference type="NCBI Taxonomy" id="1685480"/>
    <lineage>
        <taxon>Eukaryota</taxon>
        <taxon>Viridiplantae</taxon>
        <taxon>Streptophyta</taxon>
        <taxon>Embryophyta</taxon>
        <taxon>Tracheophyta</taxon>
        <taxon>Spermatophyta</taxon>
        <taxon>Magnoliopsida</taxon>
        <taxon>eudicotyledons</taxon>
        <taxon>Gunneridae</taxon>
        <taxon>Pentapetalae</taxon>
        <taxon>rosids</taxon>
        <taxon>malvids</taxon>
        <taxon>Brassicales</taxon>
        <taxon>Brassicaceae</taxon>
        <taxon>Coluteocarpeae</taxon>
        <taxon>Microthlaspi</taxon>
    </lineage>
</organism>
<sequence length="265" mass="30379">MMKACNFTWPSAPHRFTTTPYPHPHSRPLRRTCPSRAAPLLRVKAFQRDDFDRFADNVKSGKAWRDAWRTANEGFEQFVFEAKKTAERIDRQYAVSRRISSAASSAGDRAREIDREFGISPRVRSLSVDFSRNFPKYRKQFSDFLNTPLGGSFATIFFIWFALSGWLFRVIILATWVLPIAGPLLIGAVANNFVIKGECPACKRQFIGYKNQVIRCEGCRNIVWQPQGDFFSRDGNNNNINNNNNKGNSKKPPKSQIIDVEFEEK</sequence>
<protein>
    <submittedName>
        <fullName evidence="3">Uncharacterized protein</fullName>
    </submittedName>
</protein>
<keyword evidence="2" id="KW-0812">Transmembrane</keyword>
<keyword evidence="2" id="KW-0472">Membrane</keyword>
<proteinExistence type="predicted"/>
<dbReference type="PANTHER" id="PTHR36356">
    <property type="entry name" value="EXPRESSED PROTEIN"/>
    <property type="match status" value="1"/>
</dbReference>
<evidence type="ECO:0000256" key="1">
    <source>
        <dbReference type="SAM" id="MobiDB-lite"/>
    </source>
</evidence>
<dbReference type="Proteomes" id="UP000467841">
    <property type="component" value="Unassembled WGS sequence"/>
</dbReference>
<reference evidence="3" key="1">
    <citation type="submission" date="2020-01" db="EMBL/GenBank/DDBJ databases">
        <authorList>
            <person name="Mishra B."/>
        </authorList>
    </citation>
    <scope>NUCLEOTIDE SEQUENCE [LARGE SCALE GENOMIC DNA]</scope>
</reference>
<keyword evidence="4" id="KW-1185">Reference proteome</keyword>
<feature type="compositionally biased region" description="Low complexity" evidence="1">
    <location>
        <begin position="235"/>
        <end position="247"/>
    </location>
</feature>
<dbReference type="OrthoDB" id="2018506at2759"/>
<dbReference type="GO" id="GO:0009507">
    <property type="term" value="C:chloroplast"/>
    <property type="evidence" value="ECO:0007669"/>
    <property type="project" value="TreeGrafter"/>
</dbReference>
<keyword evidence="2" id="KW-1133">Transmembrane helix</keyword>
<feature type="transmembrane region" description="Helical" evidence="2">
    <location>
        <begin position="169"/>
        <end position="195"/>
    </location>
</feature>
<feature type="region of interest" description="Disordered" evidence="1">
    <location>
        <begin position="233"/>
        <end position="255"/>
    </location>
</feature>
<comment type="caution">
    <text evidence="3">The sequence shown here is derived from an EMBL/GenBank/DDBJ whole genome shotgun (WGS) entry which is preliminary data.</text>
</comment>
<gene>
    <name evidence="3" type="ORF">MERR_LOCUS24945</name>
</gene>
<dbReference type="EMBL" id="CACVBM020001180">
    <property type="protein sequence ID" value="CAA7037710.1"/>
    <property type="molecule type" value="Genomic_DNA"/>
</dbReference>
<evidence type="ECO:0000313" key="3">
    <source>
        <dbReference type="EMBL" id="CAA7037710.1"/>
    </source>
</evidence>
<name>A0A6D2JCQ3_9BRAS</name>